<dbReference type="InterPro" id="IPR029063">
    <property type="entry name" value="SAM-dependent_MTases_sf"/>
</dbReference>
<dbReference type="SUPFAM" id="SSF53335">
    <property type="entry name" value="S-adenosyl-L-methionine-dependent methyltransferases"/>
    <property type="match status" value="1"/>
</dbReference>
<keyword evidence="3" id="KW-0949">S-adenosyl-L-methionine</keyword>
<keyword evidence="6" id="KW-1185">Reference proteome</keyword>
<evidence type="ECO:0000256" key="3">
    <source>
        <dbReference type="ARBA" id="ARBA00022691"/>
    </source>
</evidence>
<sequence>MKDMVLEGGDAFGRSHGAMKLFDYMGTDERFSKLINQTGITIAVVKKALEVYEGINLDLTCVVPWDKHLLTPNVEHVAGDMFNDVPTGDAMILKRVLHDWTRPRLKILINCWKSLPKNCKVVVI</sequence>
<keyword evidence="1" id="KW-0489">Methyltransferase</keyword>
<evidence type="ECO:0000256" key="2">
    <source>
        <dbReference type="ARBA" id="ARBA00022679"/>
    </source>
</evidence>
<dbReference type="InterPro" id="IPR016461">
    <property type="entry name" value="COMT-like"/>
</dbReference>
<dbReference type="Proteomes" id="UP000266723">
    <property type="component" value="Unassembled WGS sequence"/>
</dbReference>
<evidence type="ECO:0000313" key="5">
    <source>
        <dbReference type="EMBL" id="KAF3495273.1"/>
    </source>
</evidence>
<accession>A0ABQ7ACE3</accession>
<dbReference type="PROSITE" id="PS51683">
    <property type="entry name" value="SAM_OMT_II"/>
    <property type="match status" value="1"/>
</dbReference>
<dbReference type="Gene3D" id="3.40.50.150">
    <property type="entry name" value="Vaccinia Virus protein VP39"/>
    <property type="match status" value="1"/>
</dbReference>
<organism evidence="5 6">
    <name type="scientific">Brassica cretica</name>
    <name type="common">Mustard</name>
    <dbReference type="NCBI Taxonomy" id="69181"/>
    <lineage>
        <taxon>Eukaryota</taxon>
        <taxon>Viridiplantae</taxon>
        <taxon>Streptophyta</taxon>
        <taxon>Embryophyta</taxon>
        <taxon>Tracheophyta</taxon>
        <taxon>Spermatophyta</taxon>
        <taxon>Magnoliopsida</taxon>
        <taxon>eudicotyledons</taxon>
        <taxon>Gunneridae</taxon>
        <taxon>Pentapetalae</taxon>
        <taxon>rosids</taxon>
        <taxon>malvids</taxon>
        <taxon>Brassicales</taxon>
        <taxon>Brassicaceae</taxon>
        <taxon>Brassiceae</taxon>
        <taxon>Brassica</taxon>
    </lineage>
</organism>
<dbReference type="Pfam" id="PF00891">
    <property type="entry name" value="Methyltransf_2"/>
    <property type="match status" value="1"/>
</dbReference>
<protein>
    <recommendedName>
        <fullName evidence="4">O-methyltransferase C-terminal domain-containing protein</fullName>
    </recommendedName>
</protein>
<dbReference type="PANTHER" id="PTHR11746">
    <property type="entry name" value="O-METHYLTRANSFERASE"/>
    <property type="match status" value="1"/>
</dbReference>
<feature type="domain" description="O-methyltransferase C-terminal" evidence="4">
    <location>
        <begin position="39"/>
        <end position="124"/>
    </location>
</feature>
<dbReference type="EMBL" id="QGKV02002055">
    <property type="protein sequence ID" value="KAF3495273.1"/>
    <property type="molecule type" value="Genomic_DNA"/>
</dbReference>
<gene>
    <name evidence="5" type="ORF">DY000_02056992</name>
</gene>
<comment type="caution">
    <text evidence="5">The sequence shown here is derived from an EMBL/GenBank/DDBJ whole genome shotgun (WGS) entry which is preliminary data.</text>
</comment>
<proteinExistence type="predicted"/>
<evidence type="ECO:0000259" key="4">
    <source>
        <dbReference type="Pfam" id="PF00891"/>
    </source>
</evidence>
<keyword evidence="2" id="KW-0808">Transferase</keyword>
<evidence type="ECO:0000313" key="6">
    <source>
        <dbReference type="Proteomes" id="UP000266723"/>
    </source>
</evidence>
<evidence type="ECO:0000256" key="1">
    <source>
        <dbReference type="ARBA" id="ARBA00022603"/>
    </source>
</evidence>
<name>A0ABQ7ACE3_BRACR</name>
<dbReference type="InterPro" id="IPR001077">
    <property type="entry name" value="COMT_C"/>
</dbReference>
<reference evidence="5 6" key="1">
    <citation type="journal article" date="2020" name="BMC Genomics">
        <title>Intraspecific diversification of the crop wild relative Brassica cretica Lam. using demographic model selection.</title>
        <authorList>
            <person name="Kioukis A."/>
            <person name="Michalopoulou V.A."/>
            <person name="Briers L."/>
            <person name="Pirintsos S."/>
            <person name="Studholme D.J."/>
            <person name="Pavlidis P."/>
            <person name="Sarris P.F."/>
        </authorList>
    </citation>
    <scope>NUCLEOTIDE SEQUENCE [LARGE SCALE GENOMIC DNA]</scope>
    <source>
        <strain evidence="6">cv. PFS-1207/04</strain>
    </source>
</reference>